<proteinExistence type="inferred from homology"/>
<dbReference type="AlphaFoldDB" id="A0A023X8E4"/>
<evidence type="ECO:0000313" key="8">
    <source>
        <dbReference type="Proteomes" id="UP000025229"/>
    </source>
</evidence>
<dbReference type="PANTHER" id="PTHR11358:SF26">
    <property type="entry name" value="GUANIDINO ACID HYDROLASE, MITOCHONDRIAL"/>
    <property type="match status" value="1"/>
</dbReference>
<keyword evidence="8" id="KW-1185">Reference proteome</keyword>
<dbReference type="EMBL" id="CP007516">
    <property type="protein sequence ID" value="AHY48334.1"/>
    <property type="molecule type" value="Genomic_DNA"/>
</dbReference>
<dbReference type="CDD" id="cd09990">
    <property type="entry name" value="Agmatinase-like"/>
    <property type="match status" value="1"/>
</dbReference>
<dbReference type="eggNOG" id="COG0010">
    <property type="taxonomic scope" value="Bacteria"/>
</dbReference>
<dbReference type="PROSITE" id="PS01053">
    <property type="entry name" value="ARGINASE_1"/>
    <property type="match status" value="1"/>
</dbReference>
<dbReference type="GO" id="GO:0008783">
    <property type="term" value="F:agmatinase activity"/>
    <property type="evidence" value="ECO:0007669"/>
    <property type="project" value="TreeGrafter"/>
</dbReference>
<evidence type="ECO:0000256" key="1">
    <source>
        <dbReference type="ARBA" id="ARBA00009227"/>
    </source>
</evidence>
<dbReference type="RefSeq" id="WP_084264176.1">
    <property type="nucleotide sequence ID" value="NZ_CP007516.1"/>
</dbReference>
<geneLocation type="plasmid" evidence="6">
    <name>2</name>
</geneLocation>
<dbReference type="PANTHER" id="PTHR11358">
    <property type="entry name" value="ARGINASE/AGMATINASE"/>
    <property type="match status" value="1"/>
</dbReference>
<dbReference type="InterPro" id="IPR020855">
    <property type="entry name" value="Ureohydrolase_Mn_BS"/>
</dbReference>
<dbReference type="Proteomes" id="UP000025229">
    <property type="component" value="Plasmid 2"/>
</dbReference>
<dbReference type="Proteomes" id="UP001281130">
    <property type="component" value="Unassembled WGS sequence"/>
</dbReference>
<dbReference type="SUPFAM" id="SSF52768">
    <property type="entry name" value="Arginase/deacetylase"/>
    <property type="match status" value="1"/>
</dbReference>
<evidence type="ECO:0000256" key="4">
    <source>
        <dbReference type="RuleBase" id="RU003684"/>
    </source>
</evidence>
<dbReference type="PROSITE" id="PS51409">
    <property type="entry name" value="ARGINASE_2"/>
    <property type="match status" value="1"/>
</dbReference>
<gene>
    <name evidence="6" type="ORF">RradSPS_3051</name>
    <name evidence="7" type="ORF">SIL72_15695</name>
</gene>
<reference evidence="6 8" key="1">
    <citation type="submission" date="2014-03" db="EMBL/GenBank/DDBJ databases">
        <title>Complete genome sequence of the Radio-Resistant Rubrobacter radiotolerans RSPS-4.</title>
        <authorList>
            <person name="Egas C.C."/>
            <person name="Barroso C.C."/>
            <person name="Froufe H.J.C."/>
            <person name="Pacheco J.J."/>
            <person name="Albuquerque L.L."/>
            <person name="da Costa M.M.S."/>
        </authorList>
    </citation>
    <scope>NUCLEOTIDE SEQUENCE [LARGE SCALE GENOMIC DNA]</scope>
    <source>
        <strain evidence="6 8">RSPS-4</strain>
        <plasmid evidence="6 8">2</plasmid>
    </source>
</reference>
<keyword evidence="2" id="KW-0479">Metal-binding</keyword>
<evidence type="ECO:0000256" key="3">
    <source>
        <dbReference type="ARBA" id="ARBA00022801"/>
    </source>
</evidence>
<evidence type="ECO:0000313" key="6">
    <source>
        <dbReference type="EMBL" id="AHY48334.1"/>
    </source>
</evidence>
<keyword evidence="3 4" id="KW-0378">Hydrolase</keyword>
<dbReference type="Gene3D" id="3.40.800.10">
    <property type="entry name" value="Ureohydrolase domain"/>
    <property type="match status" value="1"/>
</dbReference>
<dbReference type="Pfam" id="PF00491">
    <property type="entry name" value="Arginase"/>
    <property type="match status" value="1"/>
</dbReference>
<name>A0A023X8E4_RUBRA</name>
<dbReference type="KEGG" id="rrd:RradSPS_3051"/>
<evidence type="ECO:0000256" key="2">
    <source>
        <dbReference type="ARBA" id="ARBA00022723"/>
    </source>
</evidence>
<reference evidence="7" key="2">
    <citation type="submission" date="2023-11" db="EMBL/GenBank/DDBJ databases">
        <title>MicrobeMod: A computational toolkit for identifying prokaryotic methylation and restriction-modification with nanopore sequencing.</title>
        <authorList>
            <person name="Crits-Christoph A."/>
            <person name="Kang S.C."/>
            <person name="Lee H."/>
            <person name="Ostrov N."/>
        </authorList>
    </citation>
    <scope>NUCLEOTIDE SEQUENCE</scope>
    <source>
        <strain evidence="7">ATCC 51242</strain>
    </source>
</reference>
<dbReference type="GO" id="GO:0046872">
    <property type="term" value="F:metal ion binding"/>
    <property type="evidence" value="ECO:0007669"/>
    <property type="project" value="UniProtKB-KW"/>
</dbReference>
<dbReference type="PATRIC" id="fig|42256.3.peg.3100"/>
<dbReference type="InterPro" id="IPR006035">
    <property type="entry name" value="Ureohydrolase"/>
</dbReference>
<protein>
    <submittedName>
        <fullName evidence="7">Agmatinase family protein</fullName>
    </submittedName>
    <submittedName>
        <fullName evidence="6">Arginase/agmatinase/formimionoglutamate hydrolase arginase family</fullName>
    </submittedName>
</protein>
<keyword evidence="6" id="KW-0614">Plasmid</keyword>
<feature type="region of interest" description="Disordered" evidence="5">
    <location>
        <begin position="30"/>
        <end position="55"/>
    </location>
</feature>
<dbReference type="InterPro" id="IPR023696">
    <property type="entry name" value="Ureohydrolase_dom_sf"/>
</dbReference>
<dbReference type="GO" id="GO:0033389">
    <property type="term" value="P:putrescine biosynthetic process from arginine, via agmatine"/>
    <property type="evidence" value="ECO:0007669"/>
    <property type="project" value="TreeGrafter"/>
</dbReference>
<sequence>MADTNRPGRVGPPDEEALKQLRGSRAFRMEATLPSEVDEAEDARAQEKALPPADSIEDRKSISTFARTEQQHFSGLPGTFLRFPYLEDVSRVGEYEVAVLGAPIDSGDTYRTGSRFGPQAIRRISQLYGTYYFELGVDLKEQLKACDLGDVFVMPANIEKSFDQVAKAVDHVVGAGTFPVILGGDHSVGYPAIRGIAPHVEGNVGIIHLDRHVDSQERDMDERMHDTPWFHATNIENAPPKNLVQVGIGGWQDPRPGVQVSRERGMTAMTVGDVEDLGVQRAAELALEVAWDGTEAVYLSFDVDSVDPGFAPGTGWPEPGGLYPREVLEFMRLVAREGLVGMEVVEVMPPYDHADQTALLAMRAVADVLGVLVAEGHLGRRR</sequence>
<dbReference type="HOGENOM" id="CLU_039478_0_1_11"/>
<dbReference type="EMBL" id="JAWXXX010000003">
    <property type="protein sequence ID" value="MDX5895471.1"/>
    <property type="molecule type" value="Genomic_DNA"/>
</dbReference>
<organism evidence="6 8">
    <name type="scientific">Rubrobacter radiotolerans</name>
    <name type="common">Arthrobacter radiotolerans</name>
    <dbReference type="NCBI Taxonomy" id="42256"/>
    <lineage>
        <taxon>Bacteria</taxon>
        <taxon>Bacillati</taxon>
        <taxon>Actinomycetota</taxon>
        <taxon>Rubrobacteria</taxon>
        <taxon>Rubrobacterales</taxon>
        <taxon>Rubrobacteraceae</taxon>
        <taxon>Rubrobacter</taxon>
    </lineage>
</organism>
<evidence type="ECO:0000313" key="7">
    <source>
        <dbReference type="EMBL" id="MDX5895471.1"/>
    </source>
</evidence>
<accession>A0A023X8E4</accession>
<dbReference type="PRINTS" id="PR00116">
    <property type="entry name" value="ARGINASE"/>
</dbReference>
<evidence type="ECO:0000256" key="5">
    <source>
        <dbReference type="SAM" id="MobiDB-lite"/>
    </source>
</evidence>
<comment type="similarity">
    <text evidence="1">Belongs to the arginase family. Agmatinase subfamily.</text>
</comment>